<dbReference type="SUPFAM" id="SSF48452">
    <property type="entry name" value="TPR-like"/>
    <property type="match status" value="1"/>
</dbReference>
<dbReference type="Pfam" id="PF00400">
    <property type="entry name" value="WD40"/>
    <property type="match status" value="4"/>
</dbReference>
<dbReference type="InterPro" id="IPR001680">
    <property type="entry name" value="WD40_rpt"/>
</dbReference>
<organism evidence="6 7">
    <name type="scientific">Cherax quadricarinatus</name>
    <name type="common">Australian red claw crayfish</name>
    <dbReference type="NCBI Taxonomy" id="27406"/>
    <lineage>
        <taxon>Eukaryota</taxon>
        <taxon>Metazoa</taxon>
        <taxon>Ecdysozoa</taxon>
        <taxon>Arthropoda</taxon>
        <taxon>Crustacea</taxon>
        <taxon>Multicrustacea</taxon>
        <taxon>Malacostraca</taxon>
        <taxon>Eumalacostraca</taxon>
        <taxon>Eucarida</taxon>
        <taxon>Decapoda</taxon>
        <taxon>Pleocyemata</taxon>
        <taxon>Astacidea</taxon>
        <taxon>Parastacoidea</taxon>
        <taxon>Parastacidae</taxon>
        <taxon>Cherax</taxon>
    </lineage>
</organism>
<evidence type="ECO:0000256" key="3">
    <source>
        <dbReference type="PROSITE-ProRule" id="PRU00221"/>
    </source>
</evidence>
<dbReference type="PROSITE" id="PS50082">
    <property type="entry name" value="WD_REPEATS_2"/>
    <property type="match status" value="3"/>
</dbReference>
<dbReference type="SMART" id="SM00028">
    <property type="entry name" value="TPR"/>
    <property type="match status" value="3"/>
</dbReference>
<dbReference type="EMBL" id="JARKIK010000067">
    <property type="protein sequence ID" value="KAK8729527.1"/>
    <property type="molecule type" value="Genomic_DNA"/>
</dbReference>
<dbReference type="InterPro" id="IPR045151">
    <property type="entry name" value="DCAF8"/>
</dbReference>
<feature type="repeat" description="WD" evidence="3">
    <location>
        <begin position="607"/>
        <end position="633"/>
    </location>
</feature>
<dbReference type="InterPro" id="IPR015943">
    <property type="entry name" value="WD40/YVTN_repeat-like_dom_sf"/>
</dbReference>
<feature type="region of interest" description="Disordered" evidence="5">
    <location>
        <begin position="1"/>
        <end position="20"/>
    </location>
</feature>
<reference evidence="6 7" key="1">
    <citation type="journal article" date="2024" name="BMC Genomics">
        <title>Genome assembly of redclaw crayfish (Cherax quadricarinatus) provides insights into its immune adaptation and hypoxia tolerance.</title>
        <authorList>
            <person name="Liu Z."/>
            <person name="Zheng J."/>
            <person name="Li H."/>
            <person name="Fang K."/>
            <person name="Wang S."/>
            <person name="He J."/>
            <person name="Zhou D."/>
            <person name="Weng S."/>
            <person name="Chi M."/>
            <person name="Gu Z."/>
            <person name="He J."/>
            <person name="Li F."/>
            <person name="Wang M."/>
        </authorList>
    </citation>
    <scope>NUCLEOTIDE SEQUENCE [LARGE SCALE GENOMIC DNA]</scope>
    <source>
        <strain evidence="6">ZL_2023a</strain>
    </source>
</reference>
<dbReference type="Gene3D" id="1.25.40.10">
    <property type="entry name" value="Tetratricopeptide repeat domain"/>
    <property type="match status" value="1"/>
</dbReference>
<dbReference type="InterPro" id="IPR019734">
    <property type="entry name" value="TPR_rpt"/>
</dbReference>
<reference evidence="6" key="2">
    <citation type="submission" date="2024-01" db="EMBL/GenBank/DDBJ databases">
        <authorList>
            <person name="He J."/>
            <person name="Wang M."/>
            <person name="Zheng J."/>
            <person name="Liu Z."/>
        </authorList>
    </citation>
    <scope>NUCLEOTIDE SEQUENCE</scope>
    <source>
        <strain evidence="6">ZL_2023a</strain>
        <tissue evidence="6">Muscle</tissue>
    </source>
</reference>
<dbReference type="Gene3D" id="2.130.10.10">
    <property type="entry name" value="YVTN repeat-like/Quinoprotein amine dehydrogenase"/>
    <property type="match status" value="2"/>
</dbReference>
<evidence type="ECO:0008006" key="8">
    <source>
        <dbReference type="Google" id="ProtNLM"/>
    </source>
</evidence>
<dbReference type="Proteomes" id="UP001445076">
    <property type="component" value="Unassembled WGS sequence"/>
</dbReference>
<dbReference type="PANTHER" id="PTHR15574">
    <property type="entry name" value="WD REPEAT DOMAIN-CONTAINING FAMILY"/>
    <property type="match status" value="1"/>
</dbReference>
<feature type="repeat" description="WD" evidence="3">
    <location>
        <begin position="123"/>
        <end position="166"/>
    </location>
</feature>
<dbReference type="InterPro" id="IPR011990">
    <property type="entry name" value="TPR-like_helical_dom_sf"/>
</dbReference>
<evidence type="ECO:0000256" key="2">
    <source>
        <dbReference type="ARBA" id="ARBA00022737"/>
    </source>
</evidence>
<dbReference type="GO" id="GO:0045717">
    <property type="term" value="P:negative regulation of fatty acid biosynthetic process"/>
    <property type="evidence" value="ECO:0007669"/>
    <property type="project" value="TreeGrafter"/>
</dbReference>
<feature type="compositionally biased region" description="Gly residues" evidence="5">
    <location>
        <begin position="711"/>
        <end position="723"/>
    </location>
</feature>
<evidence type="ECO:0000313" key="6">
    <source>
        <dbReference type="EMBL" id="KAK8729527.1"/>
    </source>
</evidence>
<dbReference type="InterPro" id="IPR019775">
    <property type="entry name" value="WD40_repeat_CS"/>
</dbReference>
<name>A0AAW0WC76_CHEQU</name>
<dbReference type="PANTHER" id="PTHR15574:SF40">
    <property type="entry name" value="WD AND TETRATRICOPEPTIDE REPEATS PROTEIN 1"/>
    <property type="match status" value="1"/>
</dbReference>
<feature type="repeat" description="WD" evidence="3">
    <location>
        <begin position="80"/>
        <end position="121"/>
    </location>
</feature>
<comment type="caution">
    <text evidence="6">The sequence shown here is derived from an EMBL/GenBank/DDBJ whole genome shotgun (WGS) entry which is preliminary data.</text>
</comment>
<evidence type="ECO:0000256" key="4">
    <source>
        <dbReference type="PROSITE-ProRule" id="PRU00339"/>
    </source>
</evidence>
<feature type="repeat" description="TPR" evidence="4">
    <location>
        <begin position="415"/>
        <end position="448"/>
    </location>
</feature>
<dbReference type="AlphaFoldDB" id="A0AAW0WC76"/>
<evidence type="ECO:0000256" key="5">
    <source>
        <dbReference type="SAM" id="MobiDB-lite"/>
    </source>
</evidence>
<dbReference type="PROSITE" id="PS00678">
    <property type="entry name" value="WD_REPEATS_1"/>
    <property type="match status" value="1"/>
</dbReference>
<dbReference type="EMBL" id="JARKIK010000067">
    <property type="protein sequence ID" value="KAK8729528.1"/>
    <property type="molecule type" value="Genomic_DNA"/>
</dbReference>
<dbReference type="Pfam" id="PF14559">
    <property type="entry name" value="TPR_19"/>
    <property type="match status" value="1"/>
</dbReference>
<dbReference type="GO" id="GO:0080008">
    <property type="term" value="C:Cul4-RING E3 ubiquitin ligase complex"/>
    <property type="evidence" value="ECO:0007669"/>
    <property type="project" value="TreeGrafter"/>
</dbReference>
<evidence type="ECO:0000256" key="1">
    <source>
        <dbReference type="ARBA" id="ARBA00022574"/>
    </source>
</evidence>
<protein>
    <recommendedName>
        <fullName evidence="8">WD and tetratricopeptide repeats protein 1</fullName>
    </recommendedName>
</protein>
<keyword evidence="2" id="KW-0677">Repeat</keyword>
<gene>
    <name evidence="6" type="ORF">OTU49_008525</name>
</gene>
<sequence>MYTMEDHIVGQSVPENSEAKDSTPVFISRQSVLFRKPSKKLGFLQLQRNREIEDISWQSFSRHNQMTLSLVGRLGVVKELECHRGCVNCIEFNTEGSLLLSGSDDYDVTLWDVYRQKQLKKLATGHRGNIFSVKFVPQSGDRIIISGAADGRIEVREVDTGEVTQICTCHRERVKRIATIPTLPNVFLSASEDGTVMLYDMRAPHTCNSQINNVLINLRCHTGRTAECKCITVNPTRPEILAVGASDPYIRIYDRRMIKLTSLPYPPGGMLQSQWERTNYANSQLDASSDNLPPGCVQYFVPGHLPDKLKEYYRRYRTLATTYLTYSADGTELLANLGGEHIYLLNPANPQYPRVYTASVTAKHQFHSKESDGPSNGVCKSVTATTNGISCHLTGGVDRLPSYSNASVPPLPPQAETLKARANQAFAAEKYITALQLYNQAAELSPNSAVLYSNRAAALMKRKWEGDIYAALRDCFTALDIDPHHVKAHFRLARCLHQLGREQEAELCLEEFRRQHPDHSASPACTSLAHDIATSLLHQQGGADTPRSSSGNNGDGDSDEEGLLGSLPTPSIQEQDWRSRAADYYKSYCGHCNTTTDIKEAVFLGKDGQFIAAGSDDGNLFVWDRHTTNLIRVIPGDESIVNCVQCHPHSCLLATSGIESVVKLWAPLPQMDNDSEPFLDIEEIAQANQQRMRADPLEMMLMHMGNMAHMLGGGNGEGRGSGRPGQANDNPPRDPSPGLNDRNMADVQCRTS</sequence>
<dbReference type="InterPro" id="IPR036322">
    <property type="entry name" value="WD40_repeat_dom_sf"/>
</dbReference>
<dbReference type="SUPFAM" id="SSF50978">
    <property type="entry name" value="WD40 repeat-like"/>
    <property type="match status" value="1"/>
</dbReference>
<dbReference type="SMART" id="SM00320">
    <property type="entry name" value="WD40"/>
    <property type="match status" value="6"/>
</dbReference>
<dbReference type="PROSITE" id="PS50294">
    <property type="entry name" value="WD_REPEATS_REGION"/>
    <property type="match status" value="1"/>
</dbReference>
<keyword evidence="7" id="KW-1185">Reference proteome</keyword>
<feature type="region of interest" description="Disordered" evidence="5">
    <location>
        <begin position="708"/>
        <end position="752"/>
    </location>
</feature>
<proteinExistence type="predicted"/>
<evidence type="ECO:0000313" key="7">
    <source>
        <dbReference type="Proteomes" id="UP001445076"/>
    </source>
</evidence>
<dbReference type="GO" id="GO:0005737">
    <property type="term" value="C:cytoplasm"/>
    <property type="evidence" value="ECO:0007669"/>
    <property type="project" value="TreeGrafter"/>
</dbReference>
<feature type="region of interest" description="Disordered" evidence="5">
    <location>
        <begin position="539"/>
        <end position="570"/>
    </location>
</feature>
<dbReference type="PROSITE" id="PS50005">
    <property type="entry name" value="TPR"/>
    <property type="match status" value="1"/>
</dbReference>
<keyword evidence="4" id="KW-0802">TPR repeat</keyword>
<keyword evidence="1 3" id="KW-0853">WD repeat</keyword>
<accession>A0AAW0WC76</accession>